<accession>A0ABR0EUC4</accession>
<feature type="region of interest" description="Disordered" evidence="1">
    <location>
        <begin position="1"/>
        <end position="24"/>
    </location>
</feature>
<dbReference type="InterPro" id="IPR056632">
    <property type="entry name" value="DUF7730"/>
</dbReference>
<sequence>MQIKMGGRVINPSNTTPPRHPASVFKPSSKVTFMDLPAEVRMNIFGYILEEDKPITLQLIKWRSRPREVARKGHDRKRHHRGEVYDRSQRAWVPAPPTYTAIMFLNKQVYSEATQVLYGDNTFHFETTSALEDFLNLLGPRAQYLRFIEIGSYGYIPTTARRAFKLLLKAKGLRKLQFDHHDFCGGRYGKPRLVVDTIAAACKELVISLQDSYEDLNLSASVLDVVRVAKPGVCHDCTVNGRKPTDHSRAVFGLGRCNCPCTDVDKNTEAFCKEIRSIVAGYLGMTEEGEDATNHIKSLSVFLILLEMEPINLVIQNVEDGYQASADGLQINTSTLLGSPVPFVEDSGQYTRTITISKALPYQVKSHTITSGPMQGCQALVLVPTPTFRFLDLHPEIRDIIYDLLLADEPTKLKLWAPKFETSKVVGEEHAPRTTAWRNGRTYERKRGKYIDMERRTPLSLLQVNRQVYREAFEVLYRSRAFQFKTSKTLSRFLELNPDCSQFLTHIILPDWETAIAAMKILPKERPKSLRTIEVSHKDFRKFVTANGTFTEGAPDILEMATPLFDTMYQARRKKRVSAGLEEVLKFDHQRCEGKGGHEGCGKLETELKELIREEYPMD</sequence>
<evidence type="ECO:0000313" key="3">
    <source>
        <dbReference type="EMBL" id="KAK4505219.1"/>
    </source>
</evidence>
<feature type="domain" description="DUF7730" evidence="2">
    <location>
        <begin position="390"/>
        <end position="493"/>
    </location>
</feature>
<name>A0ABR0EUC4_ZASCE</name>
<evidence type="ECO:0000313" key="4">
    <source>
        <dbReference type="Proteomes" id="UP001305779"/>
    </source>
</evidence>
<evidence type="ECO:0000259" key="2">
    <source>
        <dbReference type="Pfam" id="PF24864"/>
    </source>
</evidence>
<keyword evidence="4" id="KW-1185">Reference proteome</keyword>
<gene>
    <name evidence="3" type="ORF">PRZ48_003182</name>
</gene>
<evidence type="ECO:0000256" key="1">
    <source>
        <dbReference type="SAM" id="MobiDB-lite"/>
    </source>
</evidence>
<reference evidence="3 4" key="1">
    <citation type="journal article" date="2023" name="G3 (Bethesda)">
        <title>A chromosome-level genome assembly of Zasmidium syzygii isolated from banana leaves.</title>
        <authorList>
            <person name="van Westerhoven A.C."/>
            <person name="Mehrabi R."/>
            <person name="Talebi R."/>
            <person name="Steentjes M.B.F."/>
            <person name="Corcolon B."/>
            <person name="Chong P.A."/>
            <person name="Kema G.H.J."/>
            <person name="Seidl M.F."/>
        </authorList>
    </citation>
    <scope>NUCLEOTIDE SEQUENCE [LARGE SCALE GENOMIC DNA]</scope>
    <source>
        <strain evidence="3 4">P124</strain>
    </source>
</reference>
<dbReference type="Pfam" id="PF24864">
    <property type="entry name" value="DUF7730"/>
    <property type="match status" value="2"/>
</dbReference>
<dbReference type="EMBL" id="JAXOVC010000002">
    <property type="protein sequence ID" value="KAK4505219.1"/>
    <property type="molecule type" value="Genomic_DNA"/>
</dbReference>
<feature type="domain" description="DUF7730" evidence="2">
    <location>
        <begin position="33"/>
        <end position="136"/>
    </location>
</feature>
<proteinExistence type="predicted"/>
<dbReference type="PANTHER" id="PTHR38790">
    <property type="entry name" value="2EXR DOMAIN-CONTAINING PROTEIN-RELATED"/>
    <property type="match status" value="1"/>
</dbReference>
<organism evidence="3 4">
    <name type="scientific">Zasmidium cellare</name>
    <name type="common">Wine cellar mold</name>
    <name type="synonym">Racodium cellare</name>
    <dbReference type="NCBI Taxonomy" id="395010"/>
    <lineage>
        <taxon>Eukaryota</taxon>
        <taxon>Fungi</taxon>
        <taxon>Dikarya</taxon>
        <taxon>Ascomycota</taxon>
        <taxon>Pezizomycotina</taxon>
        <taxon>Dothideomycetes</taxon>
        <taxon>Dothideomycetidae</taxon>
        <taxon>Mycosphaerellales</taxon>
        <taxon>Mycosphaerellaceae</taxon>
        <taxon>Zasmidium</taxon>
    </lineage>
</organism>
<comment type="caution">
    <text evidence="3">The sequence shown here is derived from an EMBL/GenBank/DDBJ whole genome shotgun (WGS) entry which is preliminary data.</text>
</comment>
<protein>
    <recommendedName>
        <fullName evidence="2">DUF7730 domain-containing protein</fullName>
    </recommendedName>
</protein>
<dbReference type="Proteomes" id="UP001305779">
    <property type="component" value="Unassembled WGS sequence"/>
</dbReference>